<evidence type="ECO:0000259" key="7">
    <source>
        <dbReference type="PROSITE" id="PS51352"/>
    </source>
</evidence>
<dbReference type="InterPro" id="IPR049299">
    <property type="entry name" value="Thio2_N"/>
</dbReference>
<keyword evidence="3" id="KW-0249">Electron transport</keyword>
<feature type="domain" description="Thioredoxin" evidence="7">
    <location>
        <begin position="41"/>
        <end position="152"/>
    </location>
</feature>
<dbReference type="PANTHER" id="PTHR45663">
    <property type="entry name" value="GEO12009P1"/>
    <property type="match status" value="1"/>
</dbReference>
<dbReference type="PANTHER" id="PTHR45663:SF11">
    <property type="entry name" value="GEO12009P1"/>
    <property type="match status" value="1"/>
</dbReference>
<dbReference type="PRINTS" id="PR00421">
    <property type="entry name" value="THIOREDOXIN"/>
</dbReference>
<comment type="similarity">
    <text evidence="1">Belongs to the thioredoxin family.</text>
</comment>
<keyword evidence="2" id="KW-0813">Transport</keyword>
<proteinExistence type="inferred from homology"/>
<evidence type="ECO:0000256" key="6">
    <source>
        <dbReference type="NCBIfam" id="TIGR01068"/>
    </source>
</evidence>
<dbReference type="Pfam" id="PF00085">
    <property type="entry name" value="Thioredoxin"/>
    <property type="match status" value="1"/>
</dbReference>
<sequence>MTQPDAFMFRCPSCRTRNRIPAGRIGAVGKCGKCGGSLDTRLLNVSTPIVVTDATFTEQVLNAPLPVLLDCWAPWCSACKIITPVVHDIAAEYRGRIRVAKVNVDENPLVSSNFHIMSIPTLLVFDGGELRDTLVGAMPKKEIVQRLQRFLV</sequence>
<dbReference type="InterPro" id="IPR036249">
    <property type="entry name" value="Thioredoxin-like_sf"/>
</dbReference>
<dbReference type="Gene3D" id="3.40.30.10">
    <property type="entry name" value="Glutaredoxin"/>
    <property type="match status" value="1"/>
</dbReference>
<dbReference type="PROSITE" id="PS51352">
    <property type="entry name" value="THIOREDOXIN_2"/>
    <property type="match status" value="1"/>
</dbReference>
<dbReference type="CDD" id="cd02947">
    <property type="entry name" value="TRX_family"/>
    <property type="match status" value="1"/>
</dbReference>
<evidence type="ECO:0000313" key="8">
    <source>
        <dbReference type="EMBL" id="HGU33428.1"/>
    </source>
</evidence>
<evidence type="ECO:0000256" key="3">
    <source>
        <dbReference type="ARBA" id="ARBA00022982"/>
    </source>
</evidence>
<dbReference type="Gene3D" id="2.30.30.380">
    <property type="entry name" value="Zn-finger domain of Sec23/24"/>
    <property type="match status" value="1"/>
</dbReference>
<keyword evidence="4" id="KW-1015">Disulfide bond</keyword>
<name>A0A7C4RT15_9BACT</name>
<dbReference type="EMBL" id="DSUH01000258">
    <property type="protein sequence ID" value="HGU33428.1"/>
    <property type="molecule type" value="Genomic_DNA"/>
</dbReference>
<dbReference type="Pfam" id="PF21352">
    <property type="entry name" value="Zn_ribbon_Thio2"/>
    <property type="match status" value="1"/>
</dbReference>
<dbReference type="InterPro" id="IPR005746">
    <property type="entry name" value="Thioredoxin"/>
</dbReference>
<gene>
    <name evidence="8" type="primary">trxA</name>
    <name evidence="8" type="ORF">ENS29_11295</name>
</gene>
<keyword evidence="5" id="KW-0676">Redox-active center</keyword>
<comment type="caution">
    <text evidence="8">The sequence shown here is derived from an EMBL/GenBank/DDBJ whole genome shotgun (WGS) entry which is preliminary data.</text>
</comment>
<evidence type="ECO:0000256" key="2">
    <source>
        <dbReference type="ARBA" id="ARBA00022448"/>
    </source>
</evidence>
<dbReference type="AlphaFoldDB" id="A0A7C4RT15"/>
<dbReference type="GO" id="GO:0015035">
    <property type="term" value="F:protein-disulfide reductase activity"/>
    <property type="evidence" value="ECO:0007669"/>
    <property type="project" value="UniProtKB-UniRule"/>
</dbReference>
<dbReference type="GO" id="GO:0005737">
    <property type="term" value="C:cytoplasm"/>
    <property type="evidence" value="ECO:0007669"/>
    <property type="project" value="TreeGrafter"/>
</dbReference>
<dbReference type="FunFam" id="3.40.30.10:FF:000001">
    <property type="entry name" value="Thioredoxin"/>
    <property type="match status" value="1"/>
</dbReference>
<evidence type="ECO:0000256" key="1">
    <source>
        <dbReference type="ARBA" id="ARBA00008987"/>
    </source>
</evidence>
<organism evidence="8">
    <name type="scientific">Desulfatirhabdium butyrativorans</name>
    <dbReference type="NCBI Taxonomy" id="340467"/>
    <lineage>
        <taxon>Bacteria</taxon>
        <taxon>Pseudomonadati</taxon>
        <taxon>Thermodesulfobacteriota</taxon>
        <taxon>Desulfobacteria</taxon>
        <taxon>Desulfobacterales</taxon>
        <taxon>Desulfatirhabdiaceae</taxon>
        <taxon>Desulfatirhabdium</taxon>
    </lineage>
</organism>
<evidence type="ECO:0000256" key="4">
    <source>
        <dbReference type="ARBA" id="ARBA00023157"/>
    </source>
</evidence>
<dbReference type="NCBIfam" id="TIGR01068">
    <property type="entry name" value="thioredoxin"/>
    <property type="match status" value="1"/>
</dbReference>
<dbReference type="InterPro" id="IPR013766">
    <property type="entry name" value="Thioredoxin_domain"/>
</dbReference>
<reference evidence="8" key="1">
    <citation type="journal article" date="2020" name="mSystems">
        <title>Genome- and Community-Level Interaction Insights into Carbon Utilization and Element Cycling Functions of Hydrothermarchaeota in Hydrothermal Sediment.</title>
        <authorList>
            <person name="Zhou Z."/>
            <person name="Liu Y."/>
            <person name="Xu W."/>
            <person name="Pan J."/>
            <person name="Luo Z.H."/>
            <person name="Li M."/>
        </authorList>
    </citation>
    <scope>NUCLEOTIDE SEQUENCE [LARGE SCALE GENOMIC DNA]</scope>
    <source>
        <strain evidence="8">SpSt-477</strain>
    </source>
</reference>
<protein>
    <recommendedName>
        <fullName evidence="6">Thioredoxin</fullName>
    </recommendedName>
</protein>
<evidence type="ECO:0000256" key="5">
    <source>
        <dbReference type="ARBA" id="ARBA00023284"/>
    </source>
</evidence>
<dbReference type="SUPFAM" id="SSF52833">
    <property type="entry name" value="Thioredoxin-like"/>
    <property type="match status" value="1"/>
</dbReference>
<accession>A0A7C4RT15</accession>